<evidence type="ECO:0000259" key="1">
    <source>
        <dbReference type="PROSITE" id="PS50927"/>
    </source>
</evidence>
<gene>
    <name evidence="2" type="ORF">QRT04_02185</name>
</gene>
<dbReference type="PROSITE" id="PS50927">
    <property type="entry name" value="BULB_LECTIN"/>
    <property type="match status" value="1"/>
</dbReference>
<protein>
    <recommendedName>
        <fullName evidence="1">Bulb-type lectin domain-containing protein</fullName>
    </recommendedName>
</protein>
<dbReference type="InterPro" id="IPR036426">
    <property type="entry name" value="Bulb-type_lectin_dom_sf"/>
</dbReference>
<proteinExistence type="predicted"/>
<evidence type="ECO:0000313" key="3">
    <source>
        <dbReference type="Proteomes" id="UP001529338"/>
    </source>
</evidence>
<dbReference type="RefSeq" id="WP_289453247.1">
    <property type="nucleotide sequence ID" value="NZ_JAUCGQ010000001.1"/>
</dbReference>
<dbReference type="SUPFAM" id="SSF51110">
    <property type="entry name" value="alpha-D-mannose-specific plant lectins"/>
    <property type="match status" value="1"/>
</dbReference>
<dbReference type="CDD" id="cd00028">
    <property type="entry name" value="B_lectin"/>
    <property type="match status" value="1"/>
</dbReference>
<evidence type="ECO:0000313" key="2">
    <source>
        <dbReference type="EMBL" id="MDM7853726.1"/>
    </source>
</evidence>
<dbReference type="Gene3D" id="3.90.1720.10">
    <property type="entry name" value="endopeptidase domain like (from Nostoc punctiforme)"/>
    <property type="match status" value="1"/>
</dbReference>
<accession>A0ABT7SC63</accession>
<sequence>MPTVTGTVQVGKTLTAHAGKWKPAPVKLTYQWKRSGVAISGATKSTYKLAPADAGKKITVKVTGKKAGYKSAARTSKATAAVKLATFASASKPTVSGTATVHGTLTANPGTWNPTVTPKYQWLRNGVAVAGATAKTYALTFADEFAALAVRVTGARAGYATKAVTSASVTVTAPDQLLNGEVLGADKWLRSANGAYGLVMQADGNLVLSGPTGVVWVAAASAGGDHVVMQSDGNLVIYSAAGTARWGSGTDGYGAGVSLLVQDDGNLVLYSGATPIWTRAVVRWITVGANAKSGSTPGTQSQSGPTLNSTLFKVYPPNTRVPIVCGTTSGQGVKGAYSSAYDYTWHRLLGGDWVPDADFLTGTNGLVPGEPDCTPAGGGAGASKLDAYVAAHPAGTQVGTGQCVALIKDYLGSVWGTPPGAIGNAVDYQAGRTGGNFFASHGWVWHTDQSFQNGDVLVWSQTKLRDGSINTAGHVAIWYNGKRYDQNGAGGALKIGFGSFFNGNGNVYVGYWRHS</sequence>
<dbReference type="Proteomes" id="UP001529338">
    <property type="component" value="Unassembled WGS sequence"/>
</dbReference>
<dbReference type="EMBL" id="JAUCGQ010000001">
    <property type="protein sequence ID" value="MDM7853726.1"/>
    <property type="molecule type" value="Genomic_DNA"/>
</dbReference>
<dbReference type="SMART" id="SM00108">
    <property type="entry name" value="B_lectin"/>
    <property type="match status" value="1"/>
</dbReference>
<name>A0ABT7SC63_9CELL</name>
<feature type="domain" description="Bulb-type lectin" evidence="1">
    <location>
        <begin position="174"/>
        <end position="282"/>
    </location>
</feature>
<comment type="caution">
    <text evidence="2">The sequence shown here is derived from an EMBL/GenBank/DDBJ whole genome shotgun (WGS) entry which is preliminary data.</text>
</comment>
<keyword evidence="3" id="KW-1185">Reference proteome</keyword>
<dbReference type="Gene3D" id="2.90.10.10">
    <property type="entry name" value="Bulb-type lectin domain"/>
    <property type="match status" value="2"/>
</dbReference>
<organism evidence="2 3">
    <name type="scientific">Cellulomonas alba</name>
    <dbReference type="NCBI Taxonomy" id="3053467"/>
    <lineage>
        <taxon>Bacteria</taxon>
        <taxon>Bacillati</taxon>
        <taxon>Actinomycetota</taxon>
        <taxon>Actinomycetes</taxon>
        <taxon>Micrococcales</taxon>
        <taxon>Cellulomonadaceae</taxon>
        <taxon>Cellulomonas</taxon>
    </lineage>
</organism>
<dbReference type="InterPro" id="IPR001480">
    <property type="entry name" value="Bulb-type_lectin_dom"/>
</dbReference>
<reference evidence="2 3" key="1">
    <citation type="submission" date="2023-06" db="EMBL/GenBank/DDBJ databases">
        <title>Cellulomonas sp. MW4 Whole genome sequence.</title>
        <authorList>
            <person name="Park S."/>
        </authorList>
    </citation>
    <scope>NUCLEOTIDE SEQUENCE [LARGE SCALE GENOMIC DNA]</scope>
    <source>
        <strain evidence="2 3">MW4</strain>
    </source>
</reference>
<dbReference type="Gene3D" id="2.60.40.2700">
    <property type="match status" value="2"/>
</dbReference>